<dbReference type="PANTHER" id="PTHR47504">
    <property type="entry name" value="RIGHT ORIGIN-BINDING PROTEIN"/>
    <property type="match status" value="1"/>
</dbReference>
<dbReference type="Pfam" id="PF12833">
    <property type="entry name" value="HTH_18"/>
    <property type="match status" value="1"/>
</dbReference>
<evidence type="ECO:0000256" key="1">
    <source>
        <dbReference type="ARBA" id="ARBA00023015"/>
    </source>
</evidence>
<dbReference type="SUPFAM" id="SSF55136">
    <property type="entry name" value="Probable bacterial effector-binding domain"/>
    <property type="match status" value="1"/>
</dbReference>
<evidence type="ECO:0000256" key="2">
    <source>
        <dbReference type="ARBA" id="ARBA00023125"/>
    </source>
</evidence>
<keyword evidence="1" id="KW-0805">Transcription regulation</keyword>
<feature type="domain" description="HTH araC/xylS-type" evidence="4">
    <location>
        <begin position="8"/>
        <end position="106"/>
    </location>
</feature>
<dbReference type="GO" id="GO:0003700">
    <property type="term" value="F:DNA-binding transcription factor activity"/>
    <property type="evidence" value="ECO:0007669"/>
    <property type="project" value="InterPro"/>
</dbReference>
<dbReference type="InterPro" id="IPR050959">
    <property type="entry name" value="MarA-like"/>
</dbReference>
<name>A0A6C0G5Q9_9BACL</name>
<dbReference type="Gene3D" id="1.10.10.60">
    <property type="entry name" value="Homeodomain-like"/>
    <property type="match status" value="2"/>
</dbReference>
<dbReference type="SMART" id="SM00871">
    <property type="entry name" value="AraC_E_bind"/>
    <property type="match status" value="1"/>
</dbReference>
<dbReference type="PROSITE" id="PS01124">
    <property type="entry name" value="HTH_ARAC_FAMILY_2"/>
    <property type="match status" value="1"/>
</dbReference>
<evidence type="ECO:0000313" key="6">
    <source>
        <dbReference type="Proteomes" id="UP000476064"/>
    </source>
</evidence>
<dbReference type="KEGG" id="plyc:GXP70_25635"/>
<evidence type="ECO:0000259" key="4">
    <source>
        <dbReference type="PROSITE" id="PS01124"/>
    </source>
</evidence>
<dbReference type="InterPro" id="IPR018060">
    <property type="entry name" value="HTH_AraC"/>
</dbReference>
<dbReference type="SMART" id="SM00342">
    <property type="entry name" value="HTH_ARAC"/>
    <property type="match status" value="1"/>
</dbReference>
<evidence type="ECO:0000256" key="3">
    <source>
        <dbReference type="ARBA" id="ARBA00023163"/>
    </source>
</evidence>
<dbReference type="PANTHER" id="PTHR47504:SF5">
    <property type="entry name" value="RIGHT ORIGIN-BINDING PROTEIN"/>
    <property type="match status" value="1"/>
</dbReference>
<dbReference type="Gene3D" id="3.20.80.10">
    <property type="entry name" value="Regulatory factor, effector binding domain"/>
    <property type="match status" value="1"/>
</dbReference>
<dbReference type="InterPro" id="IPR018062">
    <property type="entry name" value="HTH_AraC-typ_CS"/>
</dbReference>
<dbReference type="PROSITE" id="PS00041">
    <property type="entry name" value="HTH_ARAC_FAMILY_1"/>
    <property type="match status" value="1"/>
</dbReference>
<evidence type="ECO:0000313" key="5">
    <source>
        <dbReference type="EMBL" id="QHT63014.1"/>
    </source>
</evidence>
<keyword evidence="3" id="KW-0804">Transcription</keyword>
<dbReference type="Proteomes" id="UP000476064">
    <property type="component" value="Chromosome"/>
</dbReference>
<dbReference type="GO" id="GO:0043565">
    <property type="term" value="F:sequence-specific DNA binding"/>
    <property type="evidence" value="ECO:0007669"/>
    <property type="project" value="InterPro"/>
</dbReference>
<dbReference type="InterPro" id="IPR009057">
    <property type="entry name" value="Homeodomain-like_sf"/>
</dbReference>
<dbReference type="EMBL" id="CP048209">
    <property type="protein sequence ID" value="QHT63014.1"/>
    <property type="molecule type" value="Genomic_DNA"/>
</dbReference>
<dbReference type="SUPFAM" id="SSF46689">
    <property type="entry name" value="Homeodomain-like"/>
    <property type="match status" value="2"/>
</dbReference>
<dbReference type="InterPro" id="IPR029441">
    <property type="entry name" value="Cass2"/>
</dbReference>
<dbReference type="InterPro" id="IPR010499">
    <property type="entry name" value="AraC_E-bd"/>
</dbReference>
<dbReference type="AlphaFoldDB" id="A0A6C0G5Q9"/>
<dbReference type="Pfam" id="PF14526">
    <property type="entry name" value="Cass2"/>
    <property type="match status" value="1"/>
</dbReference>
<keyword evidence="6" id="KW-1185">Reference proteome</keyword>
<dbReference type="RefSeq" id="WP_162359444.1">
    <property type="nucleotide sequence ID" value="NZ_CP048209.1"/>
</dbReference>
<sequence length="303" mass="34968">MDYTEAVHTAISFIHREYDESITVADLSGQVYLSPSYFSTVFRTLTGYTIKDYILRYRLYRTALALKHTGKPILAIAFENGFSSQQALTKSFTQVYGIAPARFRRMNPDLAPFPPENLLQERGTAMDLHRVFENVRFVKKEAFYVVGIETDIHYNSSDGTHSIGGLYKRWNEEKLIDRIPDQVNDTLTYGMTYETSEDDTAKYCVAVEVSTLERLPAGFIARKFEACEYAVFQCTLEDETSGRFFQYFFKTFLKERNLSQPEAITTKHGNTYSARYPVFEAYDRHFVDESSTIEIYAPILRLP</sequence>
<reference evidence="5 6" key="1">
    <citation type="submission" date="2020-01" db="EMBL/GenBank/DDBJ databases">
        <title>Paenibacillus sp. nov., isolated from tomato rhizosphere.</title>
        <authorList>
            <person name="Weon H.-Y."/>
            <person name="Lee S.A."/>
        </authorList>
    </citation>
    <scope>NUCLEOTIDE SEQUENCE [LARGE SCALE GENOMIC DNA]</scope>
    <source>
        <strain evidence="5 6">12200R-189</strain>
    </source>
</reference>
<dbReference type="InterPro" id="IPR011256">
    <property type="entry name" value="Reg_factor_effector_dom_sf"/>
</dbReference>
<keyword evidence="2" id="KW-0238">DNA-binding</keyword>
<protein>
    <submittedName>
        <fullName evidence="5">AraC family transcriptional regulator</fullName>
    </submittedName>
</protein>
<gene>
    <name evidence="5" type="ORF">GXP70_25635</name>
</gene>
<accession>A0A6C0G5Q9</accession>
<proteinExistence type="predicted"/>
<organism evidence="5 6">
    <name type="scientific">Paenibacillus lycopersici</name>
    <dbReference type="NCBI Taxonomy" id="2704462"/>
    <lineage>
        <taxon>Bacteria</taxon>
        <taxon>Bacillati</taxon>
        <taxon>Bacillota</taxon>
        <taxon>Bacilli</taxon>
        <taxon>Bacillales</taxon>
        <taxon>Paenibacillaceae</taxon>
        <taxon>Paenibacillus</taxon>
    </lineage>
</organism>